<comment type="catalytic activity">
    <reaction evidence="8">
        <text>L-seryl-[protein] + ATP = O-phospho-L-seryl-[protein] + ADP + H(+)</text>
        <dbReference type="Rhea" id="RHEA:17989"/>
        <dbReference type="Rhea" id="RHEA-COMP:9863"/>
        <dbReference type="Rhea" id="RHEA-COMP:11604"/>
        <dbReference type="ChEBI" id="CHEBI:15378"/>
        <dbReference type="ChEBI" id="CHEBI:29999"/>
        <dbReference type="ChEBI" id="CHEBI:30616"/>
        <dbReference type="ChEBI" id="CHEBI:83421"/>
        <dbReference type="ChEBI" id="CHEBI:456216"/>
        <dbReference type="EC" id="2.7.11.25"/>
    </reaction>
</comment>
<feature type="binding site" evidence="9">
    <location>
        <position position="232"/>
    </location>
    <ligand>
        <name>ATP</name>
        <dbReference type="ChEBI" id="CHEBI:30616"/>
    </ligand>
</feature>
<comment type="catalytic activity">
    <reaction evidence="7">
        <text>L-threonyl-[protein] + ATP = O-phospho-L-threonyl-[protein] + ADP + H(+)</text>
        <dbReference type="Rhea" id="RHEA:46608"/>
        <dbReference type="Rhea" id="RHEA-COMP:11060"/>
        <dbReference type="Rhea" id="RHEA-COMP:11605"/>
        <dbReference type="ChEBI" id="CHEBI:15378"/>
        <dbReference type="ChEBI" id="CHEBI:30013"/>
        <dbReference type="ChEBI" id="CHEBI:30616"/>
        <dbReference type="ChEBI" id="CHEBI:61977"/>
        <dbReference type="ChEBI" id="CHEBI:456216"/>
        <dbReference type="EC" id="2.7.11.25"/>
    </reaction>
</comment>
<evidence type="ECO:0000256" key="5">
    <source>
        <dbReference type="ARBA" id="ARBA00022777"/>
    </source>
</evidence>
<feature type="domain" description="Protein kinase" evidence="11">
    <location>
        <begin position="203"/>
        <end position="460"/>
    </location>
</feature>
<evidence type="ECO:0000313" key="13">
    <source>
        <dbReference type="Proteomes" id="UP000232323"/>
    </source>
</evidence>
<feature type="region of interest" description="Disordered" evidence="10">
    <location>
        <begin position="160"/>
        <end position="180"/>
    </location>
</feature>
<dbReference type="PROSITE" id="PS50011">
    <property type="entry name" value="PROTEIN_KINASE_DOM"/>
    <property type="match status" value="1"/>
</dbReference>
<dbReference type="InterPro" id="IPR011009">
    <property type="entry name" value="Kinase-like_dom_sf"/>
</dbReference>
<organism evidence="12 13">
    <name type="scientific">Chlamydomonas eustigma</name>
    <dbReference type="NCBI Taxonomy" id="1157962"/>
    <lineage>
        <taxon>Eukaryota</taxon>
        <taxon>Viridiplantae</taxon>
        <taxon>Chlorophyta</taxon>
        <taxon>core chlorophytes</taxon>
        <taxon>Chlorophyceae</taxon>
        <taxon>CS clade</taxon>
        <taxon>Chlamydomonadales</taxon>
        <taxon>Chlamydomonadaceae</taxon>
        <taxon>Chlamydomonas</taxon>
    </lineage>
</organism>
<gene>
    <name evidence="12" type="ORF">CEUSTIGMA_g3343.t1</name>
</gene>
<evidence type="ECO:0000256" key="10">
    <source>
        <dbReference type="SAM" id="MobiDB-lite"/>
    </source>
</evidence>
<accession>A0A250WZG5</accession>
<dbReference type="SMART" id="SM00220">
    <property type="entry name" value="S_TKc"/>
    <property type="match status" value="1"/>
</dbReference>
<dbReference type="GO" id="GO:0004709">
    <property type="term" value="F:MAP kinase kinase kinase activity"/>
    <property type="evidence" value="ECO:0007669"/>
    <property type="project" value="UniProtKB-EC"/>
</dbReference>
<feature type="region of interest" description="Disordered" evidence="10">
    <location>
        <begin position="491"/>
        <end position="538"/>
    </location>
</feature>
<keyword evidence="13" id="KW-1185">Reference proteome</keyword>
<sequence>MGAVTSKGGRASAIVVPKASYIEVDSVVSFKTENRDIKESASASKYAHSIEDTLDDDIHAKSFIARSEQKHKALYTSGPVLAIPDKAPNLVDSNRVHGSAPSKVTSSMGNSVMCLIGSAKPSEHPSSDSQGDSMCLIGSGKSSDAVSVVAGRHSPIMASSVEDRKFSAHQVSTSTQTEEHVLEDSHLADGSLHSSSPQMPKSWRKGDALGSGSFGTVFLGLNNDTGELLAVKEVSLTVEDAKRKEAITQIEQEVALLSTLHHPNIVHYSGTLKENGSLFIFLEYVPGGSIASLLHRFGPLQESVIRIYTRQILSGLTYLHSLRTVHRDIKGANLLVEKDGRIKLADFGMAKQMVEQASFTKSFKGSAFWMAPEVIKQQGHGVAADIWSVGCTVLEMATGKPPWNQCATQVQVIFRIASSQELPAIPETLSPAASEFVLLCLQRDPALRPSAEQLLAHPFVRDVTEPNAVNCTAGFSGRHAASAVPTVKLGNVRGHASPSSEFKNQNLVPARRQQASLSDGGGGGLGSREAASGMPGSHLQAASTAAGAAIAAAPYQRRLGMPGGLCRISENSPHTTGTTLQQQPQYDMTVQQEVDLADLVLGRSNTAATKQHVAVSGGGLASTNGNASYVPAVPLTSSPAAPDRSGGTRTAVHSVDFSTQPQLLKVRGLLDLPPMRMLSGESALPLMKSDAARNGDSATHKL</sequence>
<keyword evidence="5" id="KW-0418">Kinase</keyword>
<keyword evidence="3" id="KW-0808">Transferase</keyword>
<evidence type="ECO:0000256" key="4">
    <source>
        <dbReference type="ARBA" id="ARBA00022741"/>
    </source>
</evidence>
<evidence type="ECO:0000256" key="1">
    <source>
        <dbReference type="ARBA" id="ARBA00006529"/>
    </source>
</evidence>
<dbReference type="Gene3D" id="1.10.510.10">
    <property type="entry name" value="Transferase(Phosphotransferase) domain 1"/>
    <property type="match status" value="1"/>
</dbReference>
<proteinExistence type="inferred from homology"/>
<dbReference type="PANTHER" id="PTHR48016">
    <property type="entry name" value="MAP KINASE KINASE KINASE SSK2-RELATED-RELATED"/>
    <property type="match status" value="1"/>
</dbReference>
<dbReference type="Pfam" id="PF00069">
    <property type="entry name" value="Pkinase"/>
    <property type="match status" value="1"/>
</dbReference>
<dbReference type="EC" id="2.7.11.25" evidence="2"/>
<reference evidence="12 13" key="1">
    <citation type="submission" date="2017-08" db="EMBL/GenBank/DDBJ databases">
        <title>Acidophilic green algal genome provides insights into adaptation to an acidic environment.</title>
        <authorList>
            <person name="Hirooka S."/>
            <person name="Hirose Y."/>
            <person name="Kanesaki Y."/>
            <person name="Higuchi S."/>
            <person name="Fujiwara T."/>
            <person name="Onuma R."/>
            <person name="Era A."/>
            <person name="Ohbayashi R."/>
            <person name="Uzuka A."/>
            <person name="Nozaki H."/>
            <person name="Yoshikawa H."/>
            <person name="Miyagishima S.Y."/>
        </authorList>
    </citation>
    <scope>NUCLEOTIDE SEQUENCE [LARGE SCALE GENOMIC DNA]</scope>
    <source>
        <strain evidence="12 13">NIES-2499</strain>
    </source>
</reference>
<dbReference type="PANTHER" id="PTHR48016:SF56">
    <property type="entry name" value="MAPKK KINASE"/>
    <property type="match status" value="1"/>
</dbReference>
<feature type="region of interest" description="Disordered" evidence="10">
    <location>
        <begin position="564"/>
        <end position="584"/>
    </location>
</feature>
<comment type="similarity">
    <text evidence="1">Belongs to the protein kinase superfamily. STE Ser/Thr protein kinase family. MAP kinase kinase kinase subfamily.</text>
</comment>
<dbReference type="InterPro" id="IPR050538">
    <property type="entry name" value="MAP_kinase_kinase_kinase"/>
</dbReference>
<evidence type="ECO:0000256" key="9">
    <source>
        <dbReference type="PROSITE-ProRule" id="PRU10141"/>
    </source>
</evidence>
<evidence type="ECO:0000256" key="7">
    <source>
        <dbReference type="ARBA" id="ARBA00047559"/>
    </source>
</evidence>
<dbReference type="GO" id="GO:0005524">
    <property type="term" value="F:ATP binding"/>
    <property type="evidence" value="ECO:0007669"/>
    <property type="project" value="UniProtKB-UniRule"/>
</dbReference>
<comment type="caution">
    <text evidence="12">The sequence shown here is derived from an EMBL/GenBank/DDBJ whole genome shotgun (WGS) entry which is preliminary data.</text>
</comment>
<evidence type="ECO:0000256" key="6">
    <source>
        <dbReference type="ARBA" id="ARBA00022840"/>
    </source>
</evidence>
<protein>
    <recommendedName>
        <fullName evidence="2">mitogen-activated protein kinase kinase kinase</fullName>
        <ecNumber evidence="2">2.7.11.25</ecNumber>
    </recommendedName>
</protein>
<evidence type="ECO:0000256" key="2">
    <source>
        <dbReference type="ARBA" id="ARBA00012406"/>
    </source>
</evidence>
<keyword evidence="4 9" id="KW-0547">Nucleotide-binding</keyword>
<dbReference type="PROSITE" id="PS00107">
    <property type="entry name" value="PROTEIN_KINASE_ATP"/>
    <property type="match status" value="1"/>
</dbReference>
<evidence type="ECO:0000313" key="12">
    <source>
        <dbReference type="EMBL" id="GAX75900.1"/>
    </source>
</evidence>
<name>A0A250WZG5_9CHLO</name>
<evidence type="ECO:0000259" key="11">
    <source>
        <dbReference type="PROSITE" id="PS50011"/>
    </source>
</evidence>
<dbReference type="InterPro" id="IPR000719">
    <property type="entry name" value="Prot_kinase_dom"/>
</dbReference>
<keyword evidence="6 9" id="KW-0067">ATP-binding</keyword>
<dbReference type="SUPFAM" id="SSF56112">
    <property type="entry name" value="Protein kinase-like (PK-like)"/>
    <property type="match status" value="1"/>
</dbReference>
<dbReference type="EMBL" id="BEGY01000014">
    <property type="protein sequence ID" value="GAX75900.1"/>
    <property type="molecule type" value="Genomic_DNA"/>
</dbReference>
<dbReference type="InterPro" id="IPR017441">
    <property type="entry name" value="Protein_kinase_ATP_BS"/>
</dbReference>
<feature type="compositionally biased region" description="Polar residues" evidence="10">
    <location>
        <begin position="569"/>
        <end position="584"/>
    </location>
</feature>
<evidence type="ECO:0000256" key="8">
    <source>
        <dbReference type="ARBA" id="ARBA00048329"/>
    </source>
</evidence>
<dbReference type="STRING" id="1157962.A0A250WZG5"/>
<evidence type="ECO:0000256" key="3">
    <source>
        <dbReference type="ARBA" id="ARBA00022679"/>
    </source>
</evidence>
<dbReference type="AlphaFoldDB" id="A0A250WZG5"/>
<feature type="compositionally biased region" description="Polar residues" evidence="10">
    <location>
        <begin position="497"/>
        <end position="507"/>
    </location>
</feature>
<dbReference type="OrthoDB" id="266718at2759"/>
<dbReference type="Proteomes" id="UP000232323">
    <property type="component" value="Unassembled WGS sequence"/>
</dbReference>